<keyword evidence="1 4" id="KW-0547">Nucleotide-binding</keyword>
<comment type="caution">
    <text evidence="8">The sequence shown here is derived from an EMBL/GenBank/DDBJ whole genome shotgun (WGS) entry which is preliminary data.</text>
</comment>
<dbReference type="Gene3D" id="3.40.850.10">
    <property type="entry name" value="Kinesin motor domain"/>
    <property type="match status" value="2"/>
</dbReference>
<keyword evidence="4" id="KW-0505">Motor protein</keyword>
<name>A0AAD5UGY4_9FUNG</name>
<dbReference type="SMART" id="SM00129">
    <property type="entry name" value="KISc"/>
    <property type="match status" value="1"/>
</dbReference>
<dbReference type="InterPro" id="IPR027640">
    <property type="entry name" value="Kinesin-like_fam"/>
</dbReference>
<evidence type="ECO:0000313" key="9">
    <source>
        <dbReference type="Proteomes" id="UP001210925"/>
    </source>
</evidence>
<dbReference type="InterPro" id="IPR056524">
    <property type="entry name" value="KIF6/9_C"/>
</dbReference>
<dbReference type="InterPro" id="IPR019821">
    <property type="entry name" value="Kinesin_motor_CS"/>
</dbReference>
<feature type="coiled-coil region" evidence="5">
    <location>
        <begin position="505"/>
        <end position="576"/>
    </location>
</feature>
<dbReference type="GO" id="GO:0007018">
    <property type="term" value="P:microtubule-based movement"/>
    <property type="evidence" value="ECO:0007669"/>
    <property type="project" value="InterPro"/>
</dbReference>
<dbReference type="PANTHER" id="PTHR47968">
    <property type="entry name" value="CENTROMERE PROTEIN E"/>
    <property type="match status" value="1"/>
</dbReference>
<evidence type="ECO:0000256" key="6">
    <source>
        <dbReference type="SAM" id="MobiDB-lite"/>
    </source>
</evidence>
<evidence type="ECO:0000313" key="8">
    <source>
        <dbReference type="EMBL" id="KAJ3257397.1"/>
    </source>
</evidence>
<keyword evidence="5" id="KW-0175">Coiled coil</keyword>
<reference evidence="8" key="1">
    <citation type="submission" date="2020-05" db="EMBL/GenBank/DDBJ databases">
        <title>Phylogenomic resolution of chytrid fungi.</title>
        <authorList>
            <person name="Stajich J.E."/>
            <person name="Amses K."/>
            <person name="Simmons R."/>
            <person name="Seto K."/>
            <person name="Myers J."/>
            <person name="Bonds A."/>
            <person name="Quandt C.A."/>
            <person name="Barry K."/>
            <person name="Liu P."/>
            <person name="Grigoriev I."/>
            <person name="Longcore J.E."/>
            <person name="James T.Y."/>
        </authorList>
    </citation>
    <scope>NUCLEOTIDE SEQUENCE</scope>
    <source>
        <strain evidence="8">PLAUS21</strain>
    </source>
</reference>
<keyword evidence="2 4" id="KW-0067">ATP-binding</keyword>
<dbReference type="PROSITE" id="PS50067">
    <property type="entry name" value="KINESIN_MOTOR_2"/>
    <property type="match status" value="1"/>
</dbReference>
<dbReference type="GO" id="GO:0005524">
    <property type="term" value="F:ATP binding"/>
    <property type="evidence" value="ECO:0007669"/>
    <property type="project" value="UniProtKB-KW"/>
</dbReference>
<evidence type="ECO:0000259" key="7">
    <source>
        <dbReference type="PROSITE" id="PS50067"/>
    </source>
</evidence>
<gene>
    <name evidence="8" type="primary">KIF6</name>
    <name evidence="8" type="ORF">HK103_004617</name>
</gene>
<dbReference type="InterPro" id="IPR036961">
    <property type="entry name" value="Kinesin_motor_dom_sf"/>
</dbReference>
<dbReference type="PANTHER" id="PTHR47968:SF67">
    <property type="entry name" value="KINESIN MOTOR DOMAIN-CONTAINING PROTEIN"/>
    <property type="match status" value="1"/>
</dbReference>
<evidence type="ECO:0000256" key="4">
    <source>
        <dbReference type="RuleBase" id="RU000394"/>
    </source>
</evidence>
<keyword evidence="9" id="KW-1185">Reference proteome</keyword>
<dbReference type="PRINTS" id="PR00380">
    <property type="entry name" value="KINESINHEAVY"/>
</dbReference>
<dbReference type="EMBL" id="JADGKB010000039">
    <property type="protein sequence ID" value="KAJ3257397.1"/>
    <property type="molecule type" value="Genomic_DNA"/>
</dbReference>
<dbReference type="GO" id="GO:0003777">
    <property type="term" value="F:microtubule motor activity"/>
    <property type="evidence" value="ECO:0007669"/>
    <property type="project" value="InterPro"/>
</dbReference>
<dbReference type="SUPFAM" id="SSF52540">
    <property type="entry name" value="P-loop containing nucleoside triphosphate hydrolases"/>
    <property type="match status" value="1"/>
</dbReference>
<evidence type="ECO:0000256" key="1">
    <source>
        <dbReference type="ARBA" id="ARBA00022741"/>
    </source>
</evidence>
<dbReference type="Pfam" id="PF23735">
    <property type="entry name" value="KIF9"/>
    <property type="match status" value="1"/>
</dbReference>
<dbReference type="PROSITE" id="PS00411">
    <property type="entry name" value="KINESIN_MOTOR_1"/>
    <property type="match status" value="1"/>
</dbReference>
<dbReference type="InterPro" id="IPR027417">
    <property type="entry name" value="P-loop_NTPase"/>
</dbReference>
<dbReference type="InterPro" id="IPR001752">
    <property type="entry name" value="Kinesin_motor_dom"/>
</dbReference>
<evidence type="ECO:0000256" key="3">
    <source>
        <dbReference type="PROSITE-ProRule" id="PRU00283"/>
    </source>
</evidence>
<organism evidence="8 9">
    <name type="scientific">Boothiomyces macroporosus</name>
    <dbReference type="NCBI Taxonomy" id="261099"/>
    <lineage>
        <taxon>Eukaryota</taxon>
        <taxon>Fungi</taxon>
        <taxon>Fungi incertae sedis</taxon>
        <taxon>Chytridiomycota</taxon>
        <taxon>Chytridiomycota incertae sedis</taxon>
        <taxon>Chytridiomycetes</taxon>
        <taxon>Rhizophydiales</taxon>
        <taxon>Terramycetaceae</taxon>
        <taxon>Boothiomyces</taxon>
    </lineage>
</organism>
<comment type="caution">
    <text evidence="3">Lacks conserved residue(s) required for the propagation of feature annotation.</text>
</comment>
<evidence type="ECO:0000256" key="5">
    <source>
        <dbReference type="SAM" id="Coils"/>
    </source>
</evidence>
<feature type="domain" description="Kinesin motor" evidence="7">
    <location>
        <begin position="1"/>
        <end position="275"/>
    </location>
</feature>
<protein>
    <recommendedName>
        <fullName evidence="4">Kinesin-like protein</fullName>
    </recommendedName>
</protein>
<dbReference type="Pfam" id="PF00225">
    <property type="entry name" value="Kinesin"/>
    <property type="match status" value="1"/>
</dbReference>
<accession>A0AAD5UGY4</accession>
<proteinExistence type="inferred from homology"/>
<dbReference type="Proteomes" id="UP001210925">
    <property type="component" value="Unassembled WGS sequence"/>
</dbReference>
<evidence type="ECO:0000256" key="2">
    <source>
        <dbReference type="ARBA" id="ARBA00022840"/>
    </source>
</evidence>
<keyword evidence="4" id="KW-0493">Microtubule</keyword>
<dbReference type="GO" id="GO:0008017">
    <property type="term" value="F:microtubule binding"/>
    <property type="evidence" value="ECO:0007669"/>
    <property type="project" value="InterPro"/>
</dbReference>
<feature type="compositionally biased region" description="Basic and acidic residues" evidence="6">
    <location>
        <begin position="722"/>
        <end position="736"/>
    </location>
</feature>
<dbReference type="GO" id="GO:0005874">
    <property type="term" value="C:microtubule"/>
    <property type="evidence" value="ECO:0007669"/>
    <property type="project" value="UniProtKB-KW"/>
</dbReference>
<comment type="similarity">
    <text evidence="3 4">Belongs to the TRAFAC class myosin-kinesin ATPase superfamily. Kinesin family.</text>
</comment>
<dbReference type="AlphaFoldDB" id="A0AAD5UGY4"/>
<feature type="region of interest" description="Disordered" evidence="6">
    <location>
        <begin position="697"/>
        <end position="738"/>
    </location>
</feature>
<sequence>MVSSTIQVYGRIRPIKKNAKFKASAGRYWVEQSENMEKVGFHVPKDLQQGLINHQKENYEFQFNKVFDTESGQEEVFDVVAKPIIDSRDAKKLEDLPKVTLMEDENEMIHLRNLSVVPANNEEDALNLLFVGDTNRMIAETPSNPSSSRSHCVFIITLTCRKAGQDVIRRSKLHLVDLAGSERVARTGIDGTLLKEAKHINLSLHYLEQVIIALHESSKGKRTHIPYRNSMMTSVLRDSLGGNCKTTMIATIAVEDMLIEESISTCRFAQRVALIANNATLNEELDPQLTIIRLKAEIARLRAELAIARGETTENNDELPDYEKERFSFTDIRIQTAVEEYLQNTDENAELVFSDYKKIQYAFRLMKTRIINGGGVITCSKSTTLSDNIEFDEQGLTIKQLEQFNKLKQLAAHRDNEINILVGMIAQLKKKLEPSSETGTKSEIVPTMKRTVISTITPEGGDLKKSLPQLSTEKAKAFELFKQSYPSADWIDRQKQVLKAKYTEAKQLGAKAGNLRNEMKIIKEKLADLENTPDLEAQRLKLSNLILEYKSSYQSLKELKAEIEHLQHLLEQARIRMTRDFEAWYVEVYQMDNDTIARYRNNPIVNQDKGDFSDSCAEEIQTTKSMFKSEAWVNPVMDSPTFDSSKDSTPEPKMNYPSATCKMKPDFNLMSANVSSKTLVDEYVDTNALSNYQRIQNSRSSSRLGNYEPARPLSSLSSSTTLDKKYRPPSRLDKLSNDSVHSDIQAFYKARDQLLAKK</sequence>